<feature type="domain" description="Penicillin-binding protein transpeptidase" evidence="12">
    <location>
        <begin position="394"/>
        <end position="723"/>
    </location>
</feature>
<dbReference type="EMBL" id="CAXAMM010019358">
    <property type="protein sequence ID" value="CAK9045523.1"/>
    <property type="molecule type" value="Genomic_DNA"/>
</dbReference>
<feature type="compositionally biased region" description="Polar residues" evidence="10">
    <location>
        <begin position="743"/>
        <end position="755"/>
    </location>
</feature>
<evidence type="ECO:0000256" key="1">
    <source>
        <dbReference type="ARBA" id="ARBA00004167"/>
    </source>
</evidence>
<evidence type="ECO:0000256" key="2">
    <source>
        <dbReference type="ARBA" id="ARBA00004236"/>
    </source>
</evidence>
<gene>
    <name evidence="14" type="ORF">SCF082_LOCUS25721</name>
</gene>
<dbReference type="Pfam" id="PF03717">
    <property type="entry name" value="PBP_dimer"/>
    <property type="match status" value="1"/>
</dbReference>
<dbReference type="InterPro" id="IPR050515">
    <property type="entry name" value="Beta-lactam/transpept"/>
</dbReference>
<evidence type="ECO:0000256" key="9">
    <source>
        <dbReference type="ARBA" id="ARBA00023316"/>
    </source>
</evidence>
<name>A0ABP0M1Z8_9DINO</name>
<dbReference type="Gene3D" id="3.90.1310.10">
    <property type="entry name" value="Penicillin-binding protein 2a (Domain 2)"/>
    <property type="match status" value="1"/>
</dbReference>
<keyword evidence="6" id="KW-0573">Peptidoglycan synthesis</keyword>
<keyword evidence="5" id="KW-0133">Cell shape</keyword>
<dbReference type="InterPro" id="IPR001460">
    <property type="entry name" value="PCN-bd_Tpept"/>
</dbReference>
<sequence>MSRPDRYFDWHQVREYASRVQTAADGQLRLRVIFTVFALLVLLIFGRLVQLEWKYGEAYRQVAAQPHERRTVLPAPRGRILSRDGAVLAMDEPCMALAVHYRYLQQPLDARWLRNAARRRLSREERRDSQRVAQAENEVRVEVAELHRRLARMCELSPEQWTARTSRIERRVESIAKSVNERHQRAVAEAAATETPPTDTLNLPSWLAGGHIEQWLAKLTQSVPPVSNANITVAEELDFHIVADEVPLAVVAEIESHPEDFQGVRLVHQRLRTYPSTTLAAHVVGHVATATEEERAEFDLDNDATLEDDPQVGRLGIERQYESLLRGKPGLQTEWTDASGNVLELRSKTEAVPGRDLVLTLDATLQRTCESLLESALRRRRGSNSDDDHPAGGGAIVVIDVRTGEVLALASAPTFDPNAFVTGGSEAARLLSDTNAPLLDRPIQMALPPGSVFKVISSAALLAEGAIDAHRPFFCQGYLDRPDRERCQIYIHRSVGHGETTLSDALVRSCNVYYFHHATEVPPGTFADWAHRFGLGSKTHIDLPYEFAGQVPATRQKDESNDDTQRIAEARALVIGQSTLTATPLQMARAIAAVANDGQLVTPRLVRSFGTSHIEEEDERLSIASAPSPVHVEGLDASILSTLRGAMRLVVADREGTAHATVEFDAVSIAGKTGTAQAGGPQEDHAWFVGYAPHERPRVAFAVVLEHAGSGSLAAGPVARRVVEQLHRLGYVTPRGQRPSVASKPSHSSAATTQE</sequence>
<accession>A0ABP0M1Z8</accession>
<evidence type="ECO:0000256" key="4">
    <source>
        <dbReference type="ARBA" id="ARBA00022692"/>
    </source>
</evidence>
<evidence type="ECO:0000259" key="13">
    <source>
        <dbReference type="Pfam" id="PF03717"/>
    </source>
</evidence>
<keyword evidence="4 11" id="KW-0812">Transmembrane</keyword>
<dbReference type="Pfam" id="PF00905">
    <property type="entry name" value="Transpeptidase"/>
    <property type="match status" value="1"/>
</dbReference>
<comment type="caution">
    <text evidence="14">The sequence shown here is derived from an EMBL/GenBank/DDBJ whole genome shotgun (WGS) entry which is preliminary data.</text>
</comment>
<dbReference type="Proteomes" id="UP001642464">
    <property type="component" value="Unassembled WGS sequence"/>
</dbReference>
<evidence type="ECO:0000256" key="7">
    <source>
        <dbReference type="ARBA" id="ARBA00022989"/>
    </source>
</evidence>
<protein>
    <submittedName>
        <fullName evidence="14">D-transpeptidase MrdA (Penicillin-binding protein 2) (PBP-2)</fullName>
    </submittedName>
</protein>
<organism evidence="14 15">
    <name type="scientific">Durusdinium trenchii</name>
    <dbReference type="NCBI Taxonomy" id="1381693"/>
    <lineage>
        <taxon>Eukaryota</taxon>
        <taxon>Sar</taxon>
        <taxon>Alveolata</taxon>
        <taxon>Dinophyceae</taxon>
        <taxon>Suessiales</taxon>
        <taxon>Symbiodiniaceae</taxon>
        <taxon>Durusdinium</taxon>
    </lineage>
</organism>
<keyword evidence="15" id="KW-1185">Reference proteome</keyword>
<proteinExistence type="predicted"/>
<evidence type="ECO:0000313" key="15">
    <source>
        <dbReference type="Proteomes" id="UP001642464"/>
    </source>
</evidence>
<dbReference type="Gene3D" id="3.40.710.10">
    <property type="entry name" value="DD-peptidase/beta-lactamase superfamily"/>
    <property type="match status" value="1"/>
</dbReference>
<feature type="domain" description="Penicillin-binding protein dimerisation" evidence="13">
    <location>
        <begin position="73"/>
        <end position="344"/>
    </location>
</feature>
<evidence type="ECO:0000256" key="11">
    <source>
        <dbReference type="SAM" id="Phobius"/>
    </source>
</evidence>
<evidence type="ECO:0000259" key="12">
    <source>
        <dbReference type="Pfam" id="PF00905"/>
    </source>
</evidence>
<evidence type="ECO:0000256" key="6">
    <source>
        <dbReference type="ARBA" id="ARBA00022984"/>
    </source>
</evidence>
<evidence type="ECO:0000256" key="8">
    <source>
        <dbReference type="ARBA" id="ARBA00023136"/>
    </source>
</evidence>
<evidence type="ECO:0000313" key="14">
    <source>
        <dbReference type="EMBL" id="CAK9045523.1"/>
    </source>
</evidence>
<feature type="transmembrane region" description="Helical" evidence="11">
    <location>
        <begin position="28"/>
        <end position="49"/>
    </location>
</feature>
<evidence type="ECO:0000256" key="3">
    <source>
        <dbReference type="ARBA" id="ARBA00022475"/>
    </source>
</evidence>
<keyword evidence="7 11" id="KW-1133">Transmembrane helix</keyword>
<dbReference type="InterPro" id="IPR036138">
    <property type="entry name" value="PBP_dimer_sf"/>
</dbReference>
<keyword evidence="8 11" id="KW-0472">Membrane</keyword>
<dbReference type="SUPFAM" id="SSF56601">
    <property type="entry name" value="beta-lactamase/transpeptidase-like"/>
    <property type="match status" value="1"/>
</dbReference>
<feature type="region of interest" description="Disordered" evidence="10">
    <location>
        <begin position="734"/>
        <end position="755"/>
    </location>
</feature>
<evidence type="ECO:0000256" key="10">
    <source>
        <dbReference type="SAM" id="MobiDB-lite"/>
    </source>
</evidence>
<dbReference type="InterPro" id="IPR012338">
    <property type="entry name" value="Beta-lactam/transpept-like"/>
</dbReference>
<dbReference type="PANTHER" id="PTHR30627:SF2">
    <property type="entry name" value="PEPTIDOGLYCAN D,D-TRANSPEPTIDASE MRDA"/>
    <property type="match status" value="1"/>
</dbReference>
<reference evidence="14 15" key="1">
    <citation type="submission" date="2024-02" db="EMBL/GenBank/DDBJ databases">
        <authorList>
            <person name="Chen Y."/>
            <person name="Shah S."/>
            <person name="Dougan E. K."/>
            <person name="Thang M."/>
            <person name="Chan C."/>
        </authorList>
    </citation>
    <scope>NUCLEOTIDE SEQUENCE [LARGE SCALE GENOMIC DNA]</scope>
</reference>
<dbReference type="InterPro" id="IPR005311">
    <property type="entry name" value="PBP_dimer"/>
</dbReference>
<keyword evidence="3" id="KW-1003">Cell membrane</keyword>
<dbReference type="PANTHER" id="PTHR30627">
    <property type="entry name" value="PEPTIDOGLYCAN D,D-TRANSPEPTIDASE"/>
    <property type="match status" value="1"/>
</dbReference>
<dbReference type="SUPFAM" id="SSF56519">
    <property type="entry name" value="Penicillin binding protein dimerisation domain"/>
    <property type="match status" value="1"/>
</dbReference>
<keyword evidence="9" id="KW-0961">Cell wall biogenesis/degradation</keyword>
<evidence type="ECO:0000256" key="5">
    <source>
        <dbReference type="ARBA" id="ARBA00022960"/>
    </source>
</evidence>
<comment type="subcellular location">
    <subcellularLocation>
        <location evidence="2">Cell membrane</location>
    </subcellularLocation>
    <subcellularLocation>
        <location evidence="1">Membrane</location>
        <topology evidence="1">Single-pass membrane protein</topology>
    </subcellularLocation>
</comment>